<dbReference type="Pfam" id="PF11838">
    <property type="entry name" value="ERAP1_C"/>
    <property type="match status" value="1"/>
</dbReference>
<evidence type="ECO:0000256" key="12">
    <source>
        <dbReference type="ARBA" id="ARBA00022833"/>
    </source>
</evidence>
<feature type="domain" description="ERAP1-like C-terminal" evidence="25">
    <location>
        <begin position="580"/>
        <end position="870"/>
    </location>
</feature>
<dbReference type="Gene3D" id="1.25.50.20">
    <property type="match status" value="1"/>
</dbReference>
<feature type="active site" description="Proton acceptor" evidence="19">
    <location>
        <position position="338"/>
    </location>
</feature>
<feature type="domain" description="Aminopeptidase N-like N-terminal" evidence="26">
    <location>
        <begin position="45"/>
        <end position="233"/>
    </location>
</feature>
<evidence type="ECO:0000256" key="23">
    <source>
        <dbReference type="SAM" id="SignalP"/>
    </source>
</evidence>
<reference evidence="28" key="1">
    <citation type="submission" date="2025-08" db="UniProtKB">
        <authorList>
            <consortium name="RefSeq"/>
        </authorList>
    </citation>
    <scope>IDENTIFICATION</scope>
    <source>
        <tissue evidence="28">Whole body</tissue>
    </source>
</reference>
<feature type="binding site" evidence="20">
    <location>
        <position position="341"/>
    </location>
    <ligand>
        <name>Zn(2+)</name>
        <dbReference type="ChEBI" id="CHEBI:29105"/>
        <note>catalytic</note>
    </ligand>
</feature>
<dbReference type="GO" id="GO:0098552">
    <property type="term" value="C:side of membrane"/>
    <property type="evidence" value="ECO:0007669"/>
    <property type="project" value="UniProtKB-KW"/>
</dbReference>
<evidence type="ECO:0000256" key="3">
    <source>
        <dbReference type="ARBA" id="ARBA00010136"/>
    </source>
</evidence>
<evidence type="ECO:0000256" key="9">
    <source>
        <dbReference type="ARBA" id="ARBA00022723"/>
    </source>
</evidence>
<evidence type="ECO:0000256" key="1">
    <source>
        <dbReference type="ARBA" id="ARBA00004606"/>
    </source>
</evidence>
<evidence type="ECO:0000256" key="17">
    <source>
        <dbReference type="ARBA" id="ARBA00023180"/>
    </source>
</evidence>
<organism evidence="27 28">
    <name type="scientific">Ceratina calcarata</name>
    <dbReference type="NCBI Taxonomy" id="156304"/>
    <lineage>
        <taxon>Eukaryota</taxon>
        <taxon>Metazoa</taxon>
        <taxon>Ecdysozoa</taxon>
        <taxon>Arthropoda</taxon>
        <taxon>Hexapoda</taxon>
        <taxon>Insecta</taxon>
        <taxon>Pterygota</taxon>
        <taxon>Neoptera</taxon>
        <taxon>Endopterygota</taxon>
        <taxon>Hymenoptera</taxon>
        <taxon>Apocrita</taxon>
        <taxon>Aculeata</taxon>
        <taxon>Apoidea</taxon>
        <taxon>Anthophila</taxon>
        <taxon>Apidae</taxon>
        <taxon>Ceratina</taxon>
        <taxon>Zadontomerus</taxon>
    </lineage>
</organism>
<dbReference type="Gene3D" id="1.10.390.10">
    <property type="entry name" value="Neutral Protease Domain 2"/>
    <property type="match status" value="1"/>
</dbReference>
<dbReference type="InterPro" id="IPR024571">
    <property type="entry name" value="ERAP1-like_C_dom"/>
</dbReference>
<dbReference type="InterPro" id="IPR050344">
    <property type="entry name" value="Peptidase_M1_aminopeptidases"/>
</dbReference>
<dbReference type="Pfam" id="PF01433">
    <property type="entry name" value="Peptidase_M1"/>
    <property type="match status" value="1"/>
</dbReference>
<dbReference type="Gene3D" id="2.60.40.1910">
    <property type="match status" value="1"/>
</dbReference>
<dbReference type="GO" id="GO:0005615">
    <property type="term" value="C:extracellular space"/>
    <property type="evidence" value="ECO:0007669"/>
    <property type="project" value="TreeGrafter"/>
</dbReference>
<dbReference type="GO" id="GO:0005737">
    <property type="term" value="C:cytoplasm"/>
    <property type="evidence" value="ECO:0007669"/>
    <property type="project" value="TreeGrafter"/>
</dbReference>
<sequence>MTCTKVLAVLALMCVVTRALPVPDDTGDSIKAKEMKYRLPNTTAPIHYDLKFDPNLVDTFTFDGEAVIKFKVLEPTSDVKLHSQRLNLNESSIELTPENGNTIKPQWCDENNETDIVTIHFDKPLEVGVYTLSIKFCGNLSTQMFGFFKDKYKNEQGEEVWLAATQFEPVSARNAFPCWDEPALKATFNISMKHLPNCTAISNMPIREKSEVDESDGKIWSHFETTPVMSTYLVAFVVADFGNVSSDDGKIRAWSRRQVVPYLKFGLEIAQRAAKELEEYTNSTVRVPKMDHVVQPSHASGAMENWGIITYPESSFVYKEGETPASHKLSIIETIVHEVAHQWFGNVVSPTWWTHLWLNEGFASFFHHYIMDKLFPTWRMKDYFVTHVVQGSLSTDTKWHTFSVDAEVLTPDEVENAFSQAVYNKAPAILYMLTNIITPEVYQAGLISYLNEHEYSSANSDSLFEALQKALDASTVPHDGYKIKEVMDTWIKQRRYPLVSVIRDKASGKITLSQADFAQIDQHMHSDDNDEYKDENVQHQWWVPVTYATETNPDFSNTVPTHWLKPNENLTIDGINPDDWIVVNKLQAGYYRVIYDNDNWNKIAACLNSENFTNIHVLSRTAIISDATELVGYDLMKPMTFINIASYLSQETDFVPWYPMFRFLNRIWRKISIPSAALLKVTLLFLNAIESIFKDVDYEELKDDGILTIFKRSEVLKWACNLGNMECREKATEQFMEYLDNPDKKISPNLKSWLFRNALRSANESVWNKTFETLKTNDIRPHIGSYWSQAFQNYVQGRWGRIIYALSRTENPELFARYLQEAVSENGTLPEEVQSLMINYILFDNEGSSHIDVLIDYVIEHWDEIHADIKKLKAVAEAKSDDKEATTKFWQKRLKEIQDNEDDVKRWTDAIEEGLWRS</sequence>
<keyword evidence="13" id="KW-0735">Signal-anchor</keyword>
<dbReference type="InterPro" id="IPR001930">
    <property type="entry name" value="Peptidase_M1"/>
</dbReference>
<keyword evidence="12 20" id="KW-0862">Zinc</keyword>
<dbReference type="PANTHER" id="PTHR11533:SF290">
    <property type="entry name" value="AMINOPEPTIDASE"/>
    <property type="match status" value="1"/>
</dbReference>
<dbReference type="GO" id="GO:0005886">
    <property type="term" value="C:plasma membrane"/>
    <property type="evidence" value="ECO:0007669"/>
    <property type="project" value="UniProtKB-SubCell"/>
</dbReference>
<feature type="binding site" evidence="20">
    <location>
        <position position="360"/>
    </location>
    <ligand>
        <name>Zn(2+)</name>
        <dbReference type="ChEBI" id="CHEBI:29105"/>
        <note>catalytic</note>
    </ligand>
</feature>
<evidence type="ECO:0000256" key="22">
    <source>
        <dbReference type="RuleBase" id="RU364040"/>
    </source>
</evidence>
<evidence type="ECO:0000256" key="10">
    <source>
        <dbReference type="ARBA" id="ARBA00022729"/>
    </source>
</evidence>
<evidence type="ECO:0000259" key="26">
    <source>
        <dbReference type="Pfam" id="PF17900"/>
    </source>
</evidence>
<protein>
    <recommendedName>
        <fullName evidence="22">Aminopeptidase</fullName>
        <ecNumber evidence="22">3.4.11.-</ecNumber>
    </recommendedName>
</protein>
<dbReference type="KEGG" id="ccal:108630078"/>
<evidence type="ECO:0000256" key="4">
    <source>
        <dbReference type="ARBA" id="ARBA00022438"/>
    </source>
</evidence>
<dbReference type="PRINTS" id="PR00756">
    <property type="entry name" value="ALADIPTASE"/>
</dbReference>
<evidence type="ECO:0000256" key="7">
    <source>
        <dbReference type="ARBA" id="ARBA00022670"/>
    </source>
</evidence>
<keyword evidence="18" id="KW-0449">Lipoprotein</keyword>
<dbReference type="GO" id="GO:0008270">
    <property type="term" value="F:zinc ion binding"/>
    <property type="evidence" value="ECO:0007669"/>
    <property type="project" value="UniProtKB-UniRule"/>
</dbReference>
<dbReference type="PANTHER" id="PTHR11533">
    <property type="entry name" value="PROTEASE M1 ZINC METALLOPROTEASE"/>
    <property type="match status" value="1"/>
</dbReference>
<evidence type="ECO:0000256" key="2">
    <source>
        <dbReference type="ARBA" id="ARBA00004609"/>
    </source>
</evidence>
<feature type="domain" description="Peptidase M1 membrane alanine aminopeptidase" evidence="24">
    <location>
        <begin position="265"/>
        <end position="490"/>
    </location>
</feature>
<keyword evidence="5" id="KW-1003">Cell membrane</keyword>
<comment type="subcellular location">
    <subcellularLocation>
        <location evidence="2">Cell membrane</location>
        <topology evidence="2">Lipid-anchor</topology>
        <topology evidence="2">GPI-anchor</topology>
    </subcellularLocation>
    <subcellularLocation>
        <location evidence="1">Membrane</location>
        <topology evidence="1">Single-pass type II membrane protein</topology>
    </subcellularLocation>
</comment>
<keyword evidence="4 22" id="KW-0031">Aminopeptidase</keyword>
<evidence type="ECO:0000256" key="21">
    <source>
        <dbReference type="PIRSR" id="PIRSR634016-4"/>
    </source>
</evidence>
<comment type="cofactor">
    <cofactor evidence="20 22">
        <name>Zn(2+)</name>
        <dbReference type="ChEBI" id="CHEBI:29105"/>
    </cofactor>
    <text evidence="20 22">Binds 1 zinc ion per subunit.</text>
</comment>
<gene>
    <name evidence="28" type="primary">LOC108630078</name>
</gene>
<feature type="signal peptide" evidence="23">
    <location>
        <begin position="1"/>
        <end position="19"/>
    </location>
</feature>
<evidence type="ECO:0000256" key="14">
    <source>
        <dbReference type="ARBA" id="ARBA00022989"/>
    </source>
</evidence>
<evidence type="ECO:0000313" key="28">
    <source>
        <dbReference type="RefSeq" id="XP_026673576.1"/>
    </source>
</evidence>
<dbReference type="GO" id="GO:0006508">
    <property type="term" value="P:proteolysis"/>
    <property type="evidence" value="ECO:0007669"/>
    <property type="project" value="UniProtKB-KW"/>
</dbReference>
<dbReference type="FunFam" id="2.60.40.1910:FF:000008">
    <property type="entry name" value="Aminopeptidase"/>
    <property type="match status" value="1"/>
</dbReference>
<proteinExistence type="inferred from homology"/>
<dbReference type="GeneID" id="108630078"/>
<feature type="chain" id="PRO_5042464649" description="Aminopeptidase" evidence="23">
    <location>
        <begin position="20"/>
        <end position="918"/>
    </location>
</feature>
<dbReference type="InterPro" id="IPR045357">
    <property type="entry name" value="Aminopeptidase_N-like_N"/>
</dbReference>
<dbReference type="CDD" id="cd09601">
    <property type="entry name" value="M1_APN-Q_like"/>
    <property type="match status" value="1"/>
</dbReference>
<keyword evidence="6" id="KW-0336">GPI-anchor</keyword>
<dbReference type="InterPro" id="IPR014782">
    <property type="entry name" value="Peptidase_M1_dom"/>
</dbReference>
<keyword evidence="11 22" id="KW-0378">Hydrolase</keyword>
<dbReference type="Proteomes" id="UP000694925">
    <property type="component" value="Unplaced"/>
</dbReference>
<dbReference type="SUPFAM" id="SSF55486">
    <property type="entry name" value="Metalloproteases ('zincins'), catalytic domain"/>
    <property type="match status" value="1"/>
</dbReference>
<dbReference type="InterPro" id="IPR027268">
    <property type="entry name" value="Peptidase_M4/M1_CTD_sf"/>
</dbReference>
<feature type="site" description="Transition state stabilizer" evidence="21">
    <location>
        <position position="423"/>
    </location>
</feature>
<dbReference type="FunFam" id="2.60.40.1730:FF:000012">
    <property type="entry name" value="Aminopeptidase N"/>
    <property type="match status" value="1"/>
</dbReference>
<dbReference type="EC" id="3.4.11.-" evidence="22"/>
<dbReference type="SUPFAM" id="SSF63737">
    <property type="entry name" value="Leukotriene A4 hydrolase N-terminal domain"/>
    <property type="match status" value="1"/>
</dbReference>
<dbReference type="Pfam" id="PF17900">
    <property type="entry name" value="Peptidase_M1_N"/>
    <property type="match status" value="1"/>
</dbReference>
<feature type="binding site" evidence="20">
    <location>
        <position position="337"/>
    </location>
    <ligand>
        <name>Zn(2+)</name>
        <dbReference type="ChEBI" id="CHEBI:29105"/>
        <note>catalytic</note>
    </ligand>
</feature>
<dbReference type="InterPro" id="IPR034016">
    <property type="entry name" value="M1_APN-typ"/>
</dbReference>
<evidence type="ECO:0000256" key="6">
    <source>
        <dbReference type="ARBA" id="ARBA00022622"/>
    </source>
</evidence>
<evidence type="ECO:0000256" key="13">
    <source>
        <dbReference type="ARBA" id="ARBA00022968"/>
    </source>
</evidence>
<dbReference type="InterPro" id="IPR042097">
    <property type="entry name" value="Aminopeptidase_N-like_N_sf"/>
</dbReference>
<evidence type="ECO:0000256" key="18">
    <source>
        <dbReference type="ARBA" id="ARBA00023288"/>
    </source>
</evidence>
<dbReference type="GO" id="GO:0043171">
    <property type="term" value="P:peptide catabolic process"/>
    <property type="evidence" value="ECO:0007669"/>
    <property type="project" value="TreeGrafter"/>
</dbReference>
<evidence type="ECO:0000256" key="5">
    <source>
        <dbReference type="ARBA" id="ARBA00022475"/>
    </source>
</evidence>
<evidence type="ECO:0000256" key="15">
    <source>
        <dbReference type="ARBA" id="ARBA00023049"/>
    </source>
</evidence>
<evidence type="ECO:0000256" key="20">
    <source>
        <dbReference type="PIRSR" id="PIRSR634016-3"/>
    </source>
</evidence>
<keyword evidence="14" id="KW-1133">Transmembrane helix</keyword>
<accession>A0AAJ7S942</accession>
<evidence type="ECO:0000256" key="11">
    <source>
        <dbReference type="ARBA" id="ARBA00022801"/>
    </source>
</evidence>
<evidence type="ECO:0000259" key="24">
    <source>
        <dbReference type="Pfam" id="PF01433"/>
    </source>
</evidence>
<comment type="similarity">
    <text evidence="3 22">Belongs to the peptidase M1 family.</text>
</comment>
<keyword evidence="9 20" id="KW-0479">Metal-binding</keyword>
<keyword evidence="10 23" id="KW-0732">Signal</keyword>
<dbReference type="GO" id="GO:0042277">
    <property type="term" value="F:peptide binding"/>
    <property type="evidence" value="ECO:0007669"/>
    <property type="project" value="TreeGrafter"/>
</dbReference>
<keyword evidence="8" id="KW-0812">Transmembrane</keyword>
<dbReference type="AlphaFoldDB" id="A0AAJ7S942"/>
<keyword evidence="27" id="KW-1185">Reference proteome</keyword>
<dbReference type="GO" id="GO:0070006">
    <property type="term" value="F:metalloaminopeptidase activity"/>
    <property type="evidence" value="ECO:0007669"/>
    <property type="project" value="TreeGrafter"/>
</dbReference>
<keyword evidence="15 22" id="KW-0482">Metalloprotease</keyword>
<dbReference type="Gene3D" id="2.60.40.1730">
    <property type="entry name" value="tricorn interacting facor f3 domain"/>
    <property type="match status" value="1"/>
</dbReference>
<name>A0AAJ7S942_9HYME</name>
<evidence type="ECO:0000256" key="19">
    <source>
        <dbReference type="PIRSR" id="PIRSR634016-1"/>
    </source>
</evidence>
<keyword evidence="7 22" id="KW-0645">Protease</keyword>
<evidence type="ECO:0000256" key="8">
    <source>
        <dbReference type="ARBA" id="ARBA00022692"/>
    </source>
</evidence>
<evidence type="ECO:0000259" key="25">
    <source>
        <dbReference type="Pfam" id="PF11838"/>
    </source>
</evidence>
<evidence type="ECO:0000256" key="16">
    <source>
        <dbReference type="ARBA" id="ARBA00023136"/>
    </source>
</evidence>
<keyword evidence="16" id="KW-0472">Membrane</keyword>
<dbReference type="RefSeq" id="XP_026673576.1">
    <property type="nucleotide sequence ID" value="XM_026817775.1"/>
</dbReference>
<dbReference type="FunFam" id="1.10.390.10:FF:000013">
    <property type="entry name" value="Aminopeptidase N"/>
    <property type="match status" value="1"/>
</dbReference>
<evidence type="ECO:0000313" key="27">
    <source>
        <dbReference type="Proteomes" id="UP000694925"/>
    </source>
</evidence>
<keyword evidence="17" id="KW-0325">Glycoprotein</keyword>